<accession>A0ABT0KYT5</accession>
<reference evidence="9 10" key="1">
    <citation type="submission" date="2022-01" db="EMBL/GenBank/DDBJ databases">
        <title>Whole genome-based taxonomy of the Shewanellaceae.</title>
        <authorList>
            <person name="Martin-Rodriguez A.J."/>
        </authorList>
    </citation>
    <scope>NUCLEOTIDE SEQUENCE [LARGE SCALE GENOMIC DNA]</scope>
    <source>
        <strain evidence="9 10">JCM 17801</strain>
    </source>
</reference>
<dbReference type="Gene3D" id="3.30.70.60">
    <property type="match status" value="1"/>
</dbReference>
<dbReference type="NCBIfam" id="TIGR00166">
    <property type="entry name" value="S6"/>
    <property type="match status" value="1"/>
</dbReference>
<evidence type="ECO:0000256" key="7">
    <source>
        <dbReference type="HAMAP-Rule" id="MF_00360"/>
    </source>
</evidence>
<dbReference type="Proteomes" id="UP001203212">
    <property type="component" value="Unassembled WGS sequence"/>
</dbReference>
<evidence type="ECO:0000256" key="3">
    <source>
        <dbReference type="ARBA" id="ARBA00022980"/>
    </source>
</evidence>
<dbReference type="Pfam" id="PF01250">
    <property type="entry name" value="Ribosomal_S6"/>
    <property type="match status" value="1"/>
</dbReference>
<dbReference type="HAMAP" id="MF_00360">
    <property type="entry name" value="Ribosomal_bS6"/>
    <property type="match status" value="1"/>
</dbReference>
<feature type="region of interest" description="Disordered" evidence="8">
    <location>
        <begin position="96"/>
        <end position="131"/>
    </location>
</feature>
<dbReference type="RefSeq" id="WP_188840158.1">
    <property type="nucleotide sequence ID" value="NZ_BMOT01000002.1"/>
</dbReference>
<comment type="similarity">
    <text evidence="1 7">Belongs to the bacterial ribosomal protein bS6 family.</text>
</comment>
<dbReference type="InterPro" id="IPR020814">
    <property type="entry name" value="Ribosomal_S6_plastid/chlpt"/>
</dbReference>
<name>A0ABT0KYT5_9GAMM</name>
<keyword evidence="3 7" id="KW-0689">Ribosomal protein</keyword>
<feature type="compositionally biased region" description="Basic and acidic residues" evidence="8">
    <location>
        <begin position="104"/>
        <end position="119"/>
    </location>
</feature>
<evidence type="ECO:0000313" key="10">
    <source>
        <dbReference type="Proteomes" id="UP001203212"/>
    </source>
</evidence>
<keyword evidence="4 7" id="KW-0687">Ribonucleoprotein</keyword>
<dbReference type="PANTHER" id="PTHR21011:SF1">
    <property type="entry name" value="SMALL RIBOSOMAL SUBUNIT PROTEIN BS6M"/>
    <property type="match status" value="1"/>
</dbReference>
<keyword evidence="10" id="KW-1185">Reference proteome</keyword>
<proteinExistence type="inferred from homology"/>
<gene>
    <name evidence="7 9" type="primary">rpsF</name>
    <name evidence="9" type="ORF">L2689_04880</name>
</gene>
<protein>
    <recommendedName>
        <fullName evidence="6 7">Small ribosomal subunit protein bS6</fullName>
    </recommendedName>
</protein>
<comment type="caution">
    <text evidence="9">The sequence shown here is derived from an EMBL/GenBank/DDBJ whole genome shotgun (WGS) entry which is preliminary data.</text>
</comment>
<evidence type="ECO:0000256" key="6">
    <source>
        <dbReference type="ARBA" id="ARBA00035294"/>
    </source>
</evidence>
<dbReference type="GO" id="GO:0005840">
    <property type="term" value="C:ribosome"/>
    <property type="evidence" value="ECO:0007669"/>
    <property type="project" value="UniProtKB-KW"/>
</dbReference>
<dbReference type="InterPro" id="IPR014717">
    <property type="entry name" value="Transl_elong_EF1B/ribsomal_bS6"/>
</dbReference>
<comment type="function">
    <text evidence="5 7">Binds together with bS18 to 16S ribosomal RNA.</text>
</comment>
<evidence type="ECO:0000256" key="8">
    <source>
        <dbReference type="SAM" id="MobiDB-lite"/>
    </source>
</evidence>
<evidence type="ECO:0000313" key="9">
    <source>
        <dbReference type="EMBL" id="MCL1116580.1"/>
    </source>
</evidence>
<evidence type="ECO:0000256" key="4">
    <source>
        <dbReference type="ARBA" id="ARBA00023274"/>
    </source>
</evidence>
<keyword evidence="7" id="KW-0694">RNA-binding</keyword>
<sequence length="131" mass="15033">MRHYEIVFMVHPDQSEQVPGMIERYTGVITAANGSVTRLEDWGRRQLAYPIQDLHKAHYVLMNVEATAESIEELETAFRFNDAVLRNMVMRTKVAVTEASPMAKARDERDSRRSSSDDRNTEEESAEENAE</sequence>
<feature type="compositionally biased region" description="Acidic residues" evidence="8">
    <location>
        <begin position="120"/>
        <end position="131"/>
    </location>
</feature>
<evidence type="ECO:0000256" key="5">
    <source>
        <dbReference type="ARBA" id="ARBA00035104"/>
    </source>
</evidence>
<dbReference type="InterPro" id="IPR000529">
    <property type="entry name" value="Ribosomal_bS6"/>
</dbReference>
<organism evidence="9 10">
    <name type="scientific">Shewanella aestuarii</name>
    <dbReference type="NCBI Taxonomy" id="1028752"/>
    <lineage>
        <taxon>Bacteria</taxon>
        <taxon>Pseudomonadati</taxon>
        <taxon>Pseudomonadota</taxon>
        <taxon>Gammaproteobacteria</taxon>
        <taxon>Alteromonadales</taxon>
        <taxon>Shewanellaceae</taxon>
        <taxon>Shewanella</taxon>
    </lineage>
</organism>
<dbReference type="EMBL" id="JAKILK010000002">
    <property type="protein sequence ID" value="MCL1116580.1"/>
    <property type="molecule type" value="Genomic_DNA"/>
</dbReference>
<dbReference type="InterPro" id="IPR035980">
    <property type="entry name" value="Ribosomal_bS6_sf"/>
</dbReference>
<dbReference type="SUPFAM" id="SSF54995">
    <property type="entry name" value="Ribosomal protein S6"/>
    <property type="match status" value="1"/>
</dbReference>
<dbReference type="CDD" id="cd00473">
    <property type="entry name" value="bS6"/>
    <property type="match status" value="1"/>
</dbReference>
<evidence type="ECO:0000256" key="2">
    <source>
        <dbReference type="ARBA" id="ARBA00022730"/>
    </source>
</evidence>
<dbReference type="PANTHER" id="PTHR21011">
    <property type="entry name" value="MITOCHONDRIAL 28S RIBOSOMAL PROTEIN S6"/>
    <property type="match status" value="1"/>
</dbReference>
<keyword evidence="2 7" id="KW-0699">rRNA-binding</keyword>
<evidence type="ECO:0000256" key="1">
    <source>
        <dbReference type="ARBA" id="ARBA00009512"/>
    </source>
</evidence>